<keyword evidence="2" id="KW-0378">Hydrolase</keyword>
<evidence type="ECO:0000313" key="3">
    <source>
        <dbReference type="Proteomes" id="UP000025171"/>
    </source>
</evidence>
<dbReference type="Gene3D" id="3.40.50.1820">
    <property type="entry name" value="alpha/beta hydrolase"/>
    <property type="match status" value="1"/>
</dbReference>
<dbReference type="PATRIC" id="fig|1280950.3.peg.1307"/>
<gene>
    <name evidence="2" type="ORF">HJO_06490</name>
</gene>
<dbReference type="PANTHER" id="PTHR36513:SF1">
    <property type="entry name" value="TRANSMEMBRANE PROTEIN"/>
    <property type="match status" value="1"/>
</dbReference>
<evidence type="ECO:0000256" key="1">
    <source>
        <dbReference type="SAM" id="SignalP"/>
    </source>
</evidence>
<name>A0A059FSJ8_9PROT</name>
<dbReference type="EMBL" id="ARYK01000002">
    <property type="protein sequence ID" value="KCZ93481.1"/>
    <property type="molecule type" value="Genomic_DNA"/>
</dbReference>
<evidence type="ECO:0000313" key="2">
    <source>
        <dbReference type="EMBL" id="KCZ93481.1"/>
    </source>
</evidence>
<dbReference type="Proteomes" id="UP000025171">
    <property type="component" value="Unassembled WGS sequence"/>
</dbReference>
<dbReference type="InterPro" id="IPR010297">
    <property type="entry name" value="DUF900_hydrolase"/>
</dbReference>
<dbReference type="AlphaFoldDB" id="A0A059FSJ8"/>
<keyword evidence="1" id="KW-0732">Signal</keyword>
<dbReference type="eggNOG" id="COG4782">
    <property type="taxonomic scope" value="Bacteria"/>
</dbReference>
<protein>
    <submittedName>
        <fullName evidence="2">Alpha/beta hydrolase</fullName>
    </submittedName>
</protein>
<dbReference type="STRING" id="1280950.HJO_06490"/>
<sequence>MRLVPFLFVCFFVAGCASTYPAAISPNAWEMPAPSLPQRAPSICRENPEMLYITNRNRADDPEGYGNNRSSSMAFGYVTIEPANMSAEAYADYISGHAIDKAPPTYAHARIAEAVRFPGTPLAFAIEQGVLTRDRQAIAEYQNAGAQFQDELTGELAERGTGKVVLFVHGFNNSFEDGAINLFELWSASGRSGIPLLFSWPTGGHKALGYLGDTQNGDFSVYHLKETLRLIAATEAVDEVVVIAHSHGASIVTTALRELLIESRGADLSMRDTYRIETLILAAPDIDLGVMEQRLVAETFGIGFGQIDVYLYPEDNALGIASWVFGSPRFGAARPDQMSAESRAVFQGVKSVHFILVQDAGDYDRHNYFRRHPGVLSDIAITMRTGARPADAERPLKHLDLNFWSIDKTYTPSYFGSLHSPDGCRLIDAPQITP</sequence>
<feature type="signal peptide" evidence="1">
    <location>
        <begin position="1"/>
        <end position="22"/>
    </location>
</feature>
<dbReference type="GO" id="GO:0016787">
    <property type="term" value="F:hydrolase activity"/>
    <property type="evidence" value="ECO:0007669"/>
    <property type="project" value="UniProtKB-KW"/>
</dbReference>
<proteinExistence type="predicted"/>
<dbReference type="PROSITE" id="PS51257">
    <property type="entry name" value="PROKAR_LIPOPROTEIN"/>
    <property type="match status" value="1"/>
</dbReference>
<dbReference type="SUPFAM" id="SSF53474">
    <property type="entry name" value="alpha/beta-Hydrolases"/>
    <property type="match status" value="1"/>
</dbReference>
<dbReference type="Pfam" id="PF05990">
    <property type="entry name" value="DUF900"/>
    <property type="match status" value="1"/>
</dbReference>
<keyword evidence="3" id="KW-1185">Reference proteome</keyword>
<feature type="chain" id="PRO_5001577665" evidence="1">
    <location>
        <begin position="23"/>
        <end position="434"/>
    </location>
</feature>
<organism evidence="2 3">
    <name type="scientific">Hyphomonas johnsonii MHS-2</name>
    <dbReference type="NCBI Taxonomy" id="1280950"/>
    <lineage>
        <taxon>Bacteria</taxon>
        <taxon>Pseudomonadati</taxon>
        <taxon>Pseudomonadota</taxon>
        <taxon>Alphaproteobacteria</taxon>
        <taxon>Hyphomonadales</taxon>
        <taxon>Hyphomonadaceae</taxon>
        <taxon>Hyphomonas</taxon>
    </lineage>
</organism>
<dbReference type="InterPro" id="IPR029058">
    <property type="entry name" value="AB_hydrolase_fold"/>
</dbReference>
<dbReference type="PANTHER" id="PTHR36513">
    <property type="entry name" value="ABC TRANSMEMBRANE TYPE-1 DOMAIN-CONTAINING PROTEIN"/>
    <property type="match status" value="1"/>
</dbReference>
<comment type="caution">
    <text evidence="2">The sequence shown here is derived from an EMBL/GenBank/DDBJ whole genome shotgun (WGS) entry which is preliminary data.</text>
</comment>
<reference evidence="2 3" key="1">
    <citation type="journal article" date="2014" name="Antonie Van Leeuwenhoek">
        <title>Hyphomonas beringensis sp. nov. and Hyphomonas chukchiensis sp. nov., isolated from surface seawater of the Bering Sea and Chukchi Sea.</title>
        <authorList>
            <person name="Li C."/>
            <person name="Lai Q."/>
            <person name="Li G."/>
            <person name="Dong C."/>
            <person name="Wang J."/>
            <person name="Liao Y."/>
            <person name="Shao Z."/>
        </authorList>
    </citation>
    <scope>NUCLEOTIDE SEQUENCE [LARGE SCALE GENOMIC DNA]</scope>
    <source>
        <strain evidence="2 3">MHS-2</strain>
    </source>
</reference>
<accession>A0A059FSJ8</accession>